<reference evidence="1 2" key="1">
    <citation type="journal article" date="2019" name="Int. J. Syst. Evol. Microbiol.">
        <title>The Global Catalogue of Microorganisms (GCM) 10K type strain sequencing project: providing services to taxonomists for standard genome sequencing and annotation.</title>
        <authorList>
            <consortium name="The Broad Institute Genomics Platform"/>
            <consortium name="The Broad Institute Genome Sequencing Center for Infectious Disease"/>
            <person name="Wu L."/>
            <person name="Ma J."/>
        </authorList>
    </citation>
    <scope>NUCLEOTIDE SEQUENCE [LARGE SCALE GENOMIC DNA]</scope>
    <source>
        <strain evidence="1 2">JCM 8201</strain>
    </source>
</reference>
<evidence type="ECO:0000313" key="2">
    <source>
        <dbReference type="Proteomes" id="UP001501842"/>
    </source>
</evidence>
<proteinExistence type="predicted"/>
<accession>A0ABN3U8K5</accession>
<evidence type="ECO:0008006" key="3">
    <source>
        <dbReference type="Google" id="ProtNLM"/>
    </source>
</evidence>
<gene>
    <name evidence="1" type="ORF">GCM10010439_30210</name>
</gene>
<organism evidence="1 2">
    <name type="scientific">Actinocorallia aurantiaca</name>
    <dbReference type="NCBI Taxonomy" id="46204"/>
    <lineage>
        <taxon>Bacteria</taxon>
        <taxon>Bacillati</taxon>
        <taxon>Actinomycetota</taxon>
        <taxon>Actinomycetes</taxon>
        <taxon>Streptosporangiales</taxon>
        <taxon>Thermomonosporaceae</taxon>
        <taxon>Actinocorallia</taxon>
    </lineage>
</organism>
<dbReference type="SUPFAM" id="SSF57938">
    <property type="entry name" value="DnaJ/Hsp40 cysteine-rich domain"/>
    <property type="match status" value="1"/>
</dbReference>
<keyword evidence="2" id="KW-1185">Reference proteome</keyword>
<name>A0ABN3U8K5_9ACTN</name>
<evidence type="ECO:0000313" key="1">
    <source>
        <dbReference type="EMBL" id="GAA2726731.1"/>
    </source>
</evidence>
<dbReference type="EMBL" id="BAAATZ010000012">
    <property type="protein sequence ID" value="GAA2726731.1"/>
    <property type="molecule type" value="Genomic_DNA"/>
</dbReference>
<sequence length="58" mass="6295">MAKSWRIAPDHTGCRNSDRSIEDAQRDGACPTCDGAGQLLSTFGGRHVHVPCPECARR</sequence>
<comment type="caution">
    <text evidence="1">The sequence shown here is derived from an EMBL/GenBank/DDBJ whole genome shotgun (WGS) entry which is preliminary data.</text>
</comment>
<dbReference type="Proteomes" id="UP001501842">
    <property type="component" value="Unassembled WGS sequence"/>
</dbReference>
<dbReference type="RefSeq" id="WP_344451004.1">
    <property type="nucleotide sequence ID" value="NZ_BAAATZ010000012.1"/>
</dbReference>
<protein>
    <recommendedName>
        <fullName evidence="3">Molecular chaperone DnaJ</fullName>
    </recommendedName>
</protein>
<dbReference type="InterPro" id="IPR036410">
    <property type="entry name" value="HSP_DnaJ_Cys-rich_dom_sf"/>
</dbReference>